<feature type="active site" evidence="4">
    <location>
        <position position="507"/>
    </location>
</feature>
<feature type="domain" description="Peptidase M12B" evidence="9">
    <location>
        <begin position="436"/>
        <end position="569"/>
    </location>
</feature>
<evidence type="ECO:0000256" key="5">
    <source>
        <dbReference type="SAM" id="MobiDB-lite"/>
    </source>
</evidence>
<feature type="region of interest" description="Disordered" evidence="5">
    <location>
        <begin position="1018"/>
        <end position="1039"/>
    </location>
</feature>
<keyword evidence="7" id="KW-0732">Signal</keyword>
<sequence>MFPKEHLCLLVAGLIYLAVYTQPHSFPESPLLWQYDILDYSPKSFSRLYKRTRRSTSSAPVVLPINAYGKSLQLVLFPDVDVVHPNAKLIVGGREWSGGLHAATEHVVRGYVDGFEHSVVYGSVISGVFRGTVSLNKSKLLHAPGSYDTYFVEPAGYFFVEDLPFHSIIYSANDVKISGAGIHSRVRRSSGSTNLNFCGLSNPNIVQKMSRTSELEDFKWRDSTFRFRRSLLEASMHNPTYFAERQSSLAHSFQSSQHDKNISLVSYKGEGPNTRVCNLYLQSDTYLWDHVINMRHIRGNRELAVKEITSIFTQHVQGAQLIYQDAIFRDHAGRLEFRGVSFRVDRVLINVTEEDCRIRPWTSTDFRDRNNSYSSPTALPHETIYDYLTIQRLNNTDRLGFGGSYVDENPFCAPNIDITNYLNLHSYNKHDDFCLAYIFTYRDFSGGTLGLAWVAELSGSGGVCEKHRQMREGNQNVHKSLNTGVVTLLNYGSQVALKVSQLTFAHEVGHNFGAKHDDDHKNEPYECLPSVDDVRGNYIMFASATSGDKENNNKFSSCSLDSIARLLDRVLWDETNCFLSSDGAFCGNQLIEEGEECDCGFTKASCRDKCCHPKDSSTPCKLVNSVLIDHIKQPVQCSPTAGVCCTENCQYRPETHMCRPAGECHRASNCSGKLAKCPPVDILPDGTLCQDNTRVCKQGQCIGSICERIPGWHECSLTRDKKVTPELMCFVACKQNISGAPCISTFQLETDSTLRAKYPQLVAELLRNGRGTKLPPGAPCDNYRGYCDVFMRCVSVDAEGPLARLRNLIFSPQMLQKVKTWITIHWWAVILISVAVIIGMIVFVKVCSVSTPTARAHSIDRNKPTLPPFLTSNHISPEAVDHPVIWTVTSHPLRWLGSPNPPASNRRFQSPWGWSRRPKGAEVVIRCPPTSERTCILPTAPLSPLDFPPPNARQTPLPILRPSREVRRLQVNSPTSIVELPFLPVPGGSKTAEDIQPIDSGAGDMNIEFLQQHNFYQRMPRSRSSQPRPNSVLIPSTSESFNHVRIRQPKIPSKLGNGKVKKKLRPVSEYAANNCIPAQVNCRIEEEIQPRVSENSPRILRTNISNHSRSIPPPSYDDFCPPMATKDNKPTFNVHFH</sequence>
<dbReference type="GO" id="GO:0006509">
    <property type="term" value="P:membrane protein ectodomain proteolysis"/>
    <property type="evidence" value="ECO:0007669"/>
    <property type="project" value="TreeGrafter"/>
</dbReference>
<keyword evidence="3" id="KW-0165">Cleavage on pair of basic residues</keyword>
<evidence type="ECO:0000256" key="6">
    <source>
        <dbReference type="SAM" id="Phobius"/>
    </source>
</evidence>
<feature type="signal peptide" evidence="7">
    <location>
        <begin position="1"/>
        <end position="21"/>
    </location>
</feature>
<evidence type="ECO:0000313" key="11">
    <source>
        <dbReference type="WBParaSite" id="TREG1_84310.2"/>
    </source>
</evidence>
<dbReference type="SUPFAM" id="SSF55486">
    <property type="entry name" value="Metalloproteases ('zincins'), catalytic domain"/>
    <property type="match status" value="1"/>
</dbReference>
<evidence type="ECO:0000256" key="3">
    <source>
        <dbReference type="ARBA" id="ARBA00022685"/>
    </source>
</evidence>
<evidence type="ECO:0000259" key="9">
    <source>
        <dbReference type="PROSITE" id="PS50215"/>
    </source>
</evidence>
<protein>
    <recommendedName>
        <fullName evidence="2">ADAM10 endopeptidase</fullName>
        <ecNumber evidence="2">3.4.24.81</ecNumber>
    </recommendedName>
</protein>
<dbReference type="SUPFAM" id="SSF57552">
    <property type="entry name" value="Blood coagulation inhibitor (disintegrin)"/>
    <property type="match status" value="1"/>
</dbReference>
<feature type="chain" id="PRO_5041714688" description="ADAM10 endopeptidase" evidence="7">
    <location>
        <begin position="22"/>
        <end position="1137"/>
    </location>
</feature>
<name>A0AA85KKG0_TRIRE</name>
<dbReference type="SMART" id="SM00050">
    <property type="entry name" value="DISIN"/>
    <property type="match status" value="1"/>
</dbReference>
<keyword evidence="10" id="KW-1185">Reference proteome</keyword>
<comment type="catalytic activity">
    <reaction evidence="1">
        <text>Endopeptidase of broad specificity.</text>
        <dbReference type="EC" id="3.4.24.81"/>
    </reaction>
</comment>
<feature type="binding site" evidence="4">
    <location>
        <position position="510"/>
    </location>
    <ligand>
        <name>Zn(2+)</name>
        <dbReference type="ChEBI" id="CHEBI:29105"/>
        <note>catalytic</note>
    </ligand>
</feature>
<feature type="binding site" evidence="4">
    <location>
        <position position="506"/>
    </location>
    <ligand>
        <name>Zn(2+)</name>
        <dbReference type="ChEBI" id="CHEBI:29105"/>
        <note>catalytic</note>
    </ligand>
</feature>
<keyword evidence="6" id="KW-0472">Membrane</keyword>
<dbReference type="InterPro" id="IPR024079">
    <property type="entry name" value="MetalloPept_cat_dom_sf"/>
</dbReference>
<organism evidence="10 11">
    <name type="scientific">Trichobilharzia regenti</name>
    <name type="common">Nasal bird schistosome</name>
    <dbReference type="NCBI Taxonomy" id="157069"/>
    <lineage>
        <taxon>Eukaryota</taxon>
        <taxon>Metazoa</taxon>
        <taxon>Spiralia</taxon>
        <taxon>Lophotrochozoa</taxon>
        <taxon>Platyhelminthes</taxon>
        <taxon>Trematoda</taxon>
        <taxon>Digenea</taxon>
        <taxon>Strigeidida</taxon>
        <taxon>Schistosomatoidea</taxon>
        <taxon>Schistosomatidae</taxon>
        <taxon>Trichobilharzia</taxon>
    </lineage>
</organism>
<dbReference type="Pfam" id="PF21299">
    <property type="entry name" value="ADAM10_Cys-rich"/>
    <property type="match status" value="1"/>
</dbReference>
<dbReference type="InterPro" id="IPR049038">
    <property type="entry name" value="ADAM10_Cys-rich"/>
</dbReference>
<dbReference type="InterPro" id="IPR051489">
    <property type="entry name" value="ADAM_Metalloproteinase"/>
</dbReference>
<proteinExistence type="predicted"/>
<dbReference type="Pfam" id="PF00200">
    <property type="entry name" value="Disintegrin"/>
    <property type="match status" value="1"/>
</dbReference>
<dbReference type="AlphaFoldDB" id="A0AA85KKG0"/>
<reference evidence="10" key="1">
    <citation type="submission" date="2022-06" db="EMBL/GenBank/DDBJ databases">
        <authorList>
            <person name="Berger JAMES D."/>
            <person name="Berger JAMES D."/>
        </authorList>
    </citation>
    <scope>NUCLEOTIDE SEQUENCE [LARGE SCALE GENOMIC DNA]</scope>
</reference>
<dbReference type="GO" id="GO:0005886">
    <property type="term" value="C:plasma membrane"/>
    <property type="evidence" value="ECO:0007669"/>
    <property type="project" value="TreeGrafter"/>
</dbReference>
<reference evidence="11" key="2">
    <citation type="submission" date="2023-11" db="UniProtKB">
        <authorList>
            <consortium name="WormBaseParasite"/>
        </authorList>
    </citation>
    <scope>IDENTIFICATION</scope>
</reference>
<feature type="domain" description="Disintegrin" evidence="8">
    <location>
        <begin position="583"/>
        <end position="685"/>
    </location>
</feature>
<dbReference type="InterPro" id="IPR001590">
    <property type="entry name" value="Peptidase_M12B"/>
</dbReference>
<dbReference type="EC" id="3.4.24.81" evidence="2"/>
<dbReference type="Gene3D" id="3.40.390.10">
    <property type="entry name" value="Collagenase (Catalytic Domain)"/>
    <property type="match status" value="1"/>
</dbReference>
<keyword evidence="6" id="KW-0812">Transmembrane</keyword>
<evidence type="ECO:0000256" key="1">
    <source>
        <dbReference type="ARBA" id="ARBA00001809"/>
    </source>
</evidence>
<keyword evidence="4" id="KW-0479">Metal-binding</keyword>
<feature type="binding site" evidence="4">
    <location>
        <position position="516"/>
    </location>
    <ligand>
        <name>Zn(2+)</name>
        <dbReference type="ChEBI" id="CHEBI:29105"/>
        <note>catalytic</note>
    </ligand>
</feature>
<dbReference type="GO" id="GO:0004222">
    <property type="term" value="F:metalloendopeptidase activity"/>
    <property type="evidence" value="ECO:0007669"/>
    <property type="project" value="InterPro"/>
</dbReference>
<dbReference type="PROSITE" id="PS50215">
    <property type="entry name" value="ADAM_MEPRO"/>
    <property type="match status" value="1"/>
</dbReference>
<keyword evidence="4" id="KW-0862">Zinc</keyword>
<evidence type="ECO:0000313" key="10">
    <source>
        <dbReference type="Proteomes" id="UP000050795"/>
    </source>
</evidence>
<evidence type="ECO:0000259" key="8">
    <source>
        <dbReference type="PROSITE" id="PS50214"/>
    </source>
</evidence>
<dbReference type="PANTHER" id="PTHR45702:SF2">
    <property type="entry name" value="KUZBANIAN, ISOFORM A"/>
    <property type="match status" value="1"/>
</dbReference>
<keyword evidence="6" id="KW-1133">Transmembrane helix</keyword>
<feature type="transmembrane region" description="Helical" evidence="6">
    <location>
        <begin position="824"/>
        <end position="844"/>
    </location>
</feature>
<accession>A0AA85KKG0</accession>
<evidence type="ECO:0000256" key="7">
    <source>
        <dbReference type="SAM" id="SignalP"/>
    </source>
</evidence>
<dbReference type="GO" id="GO:0007219">
    <property type="term" value="P:Notch signaling pathway"/>
    <property type="evidence" value="ECO:0007669"/>
    <property type="project" value="TreeGrafter"/>
</dbReference>
<dbReference type="Pfam" id="PF13574">
    <property type="entry name" value="Reprolysin_2"/>
    <property type="match status" value="1"/>
</dbReference>
<dbReference type="PROSITE" id="PS50214">
    <property type="entry name" value="DISINTEGRIN_2"/>
    <property type="match status" value="1"/>
</dbReference>
<dbReference type="Proteomes" id="UP000050795">
    <property type="component" value="Unassembled WGS sequence"/>
</dbReference>
<comment type="caution">
    <text evidence="4">Lacks conserved residue(s) required for the propagation of feature annotation.</text>
</comment>
<evidence type="ECO:0000256" key="4">
    <source>
        <dbReference type="PROSITE-ProRule" id="PRU00276"/>
    </source>
</evidence>
<dbReference type="PANTHER" id="PTHR45702">
    <property type="entry name" value="ADAM10/ADAM17 METALLOPEPTIDASE FAMILY MEMBER"/>
    <property type="match status" value="1"/>
</dbReference>
<dbReference type="WBParaSite" id="TREG1_84310.2">
    <property type="protein sequence ID" value="TREG1_84310.2"/>
    <property type="gene ID" value="TREG1_84310"/>
</dbReference>
<evidence type="ECO:0000256" key="2">
    <source>
        <dbReference type="ARBA" id="ARBA00012332"/>
    </source>
</evidence>
<dbReference type="InterPro" id="IPR001762">
    <property type="entry name" value="Disintegrin_dom"/>
</dbReference>
<dbReference type="Gene3D" id="4.10.70.10">
    <property type="entry name" value="Disintegrin domain"/>
    <property type="match status" value="1"/>
</dbReference>
<dbReference type="GO" id="GO:0046872">
    <property type="term" value="F:metal ion binding"/>
    <property type="evidence" value="ECO:0007669"/>
    <property type="project" value="UniProtKB-KW"/>
</dbReference>
<dbReference type="InterPro" id="IPR036436">
    <property type="entry name" value="Disintegrin_dom_sf"/>
</dbReference>